<dbReference type="FunFam" id="1.25.40.10:FF:000366">
    <property type="entry name" value="Pentatricopeptide (PPR) repeat-containing protein"/>
    <property type="match status" value="1"/>
</dbReference>
<evidence type="ECO:0000313" key="6">
    <source>
        <dbReference type="Proteomes" id="UP001372338"/>
    </source>
</evidence>
<dbReference type="GO" id="GO:0009451">
    <property type="term" value="P:RNA modification"/>
    <property type="evidence" value="ECO:0007669"/>
    <property type="project" value="InterPro"/>
</dbReference>
<feature type="repeat" description="PPR" evidence="3">
    <location>
        <begin position="196"/>
        <end position="230"/>
    </location>
</feature>
<comment type="caution">
    <text evidence="5">The sequence shown here is derived from an EMBL/GenBank/DDBJ whole genome shotgun (WGS) entry which is preliminary data.</text>
</comment>
<feature type="domain" description="DYW" evidence="4">
    <location>
        <begin position="895"/>
        <end position="964"/>
    </location>
</feature>
<dbReference type="FunFam" id="1.25.40.10:FF:000780">
    <property type="entry name" value="Pentatricopeptide repeat-containing protein isoform A"/>
    <property type="match status" value="1"/>
</dbReference>
<feature type="repeat" description="PPR" evidence="3">
    <location>
        <begin position="533"/>
        <end position="563"/>
    </location>
</feature>
<evidence type="ECO:0000256" key="2">
    <source>
        <dbReference type="ARBA" id="ARBA00022737"/>
    </source>
</evidence>
<comment type="similarity">
    <text evidence="1">Belongs to the PPR family. PCMP-H subfamily.</text>
</comment>
<dbReference type="FunFam" id="1.25.40.10:FF:000442">
    <property type="entry name" value="Pentatricopeptide repeat-containing protein At3g49710"/>
    <property type="match status" value="1"/>
</dbReference>
<dbReference type="Pfam" id="PF14432">
    <property type="entry name" value="DYW_deaminase"/>
    <property type="match status" value="1"/>
</dbReference>
<dbReference type="AlphaFoldDB" id="A0AAN9IDY4"/>
<dbReference type="Gene3D" id="1.25.40.10">
    <property type="entry name" value="Tetratricopeptide repeat domain"/>
    <property type="match status" value="6"/>
</dbReference>
<gene>
    <name evidence="5" type="ORF">RIF29_14651</name>
</gene>
<accession>A0AAN9IDY4</accession>
<keyword evidence="2" id="KW-0677">Repeat</keyword>
<dbReference type="Pfam" id="PF01535">
    <property type="entry name" value="PPR"/>
    <property type="match status" value="7"/>
</dbReference>
<name>A0AAN9IDY4_CROPI</name>
<feature type="repeat" description="PPR" evidence="3">
    <location>
        <begin position="331"/>
        <end position="365"/>
    </location>
</feature>
<dbReference type="GO" id="GO:0008270">
    <property type="term" value="F:zinc ion binding"/>
    <property type="evidence" value="ECO:0007669"/>
    <property type="project" value="InterPro"/>
</dbReference>
<dbReference type="NCBIfam" id="TIGR00756">
    <property type="entry name" value="PPR"/>
    <property type="match status" value="6"/>
</dbReference>
<feature type="repeat" description="PPR" evidence="3">
    <location>
        <begin position="165"/>
        <end position="195"/>
    </location>
</feature>
<dbReference type="Proteomes" id="UP001372338">
    <property type="component" value="Unassembled WGS sequence"/>
</dbReference>
<dbReference type="GO" id="GO:0003723">
    <property type="term" value="F:RNA binding"/>
    <property type="evidence" value="ECO:0007669"/>
    <property type="project" value="InterPro"/>
</dbReference>
<dbReference type="InterPro" id="IPR046848">
    <property type="entry name" value="E_motif"/>
</dbReference>
<dbReference type="InterPro" id="IPR046849">
    <property type="entry name" value="E2_motif"/>
</dbReference>
<evidence type="ECO:0000313" key="5">
    <source>
        <dbReference type="EMBL" id="KAK7273595.1"/>
    </source>
</evidence>
<dbReference type="InterPro" id="IPR046960">
    <property type="entry name" value="PPR_At4g14850-like_plant"/>
</dbReference>
<evidence type="ECO:0000259" key="4">
    <source>
        <dbReference type="Pfam" id="PF14432"/>
    </source>
</evidence>
<evidence type="ECO:0000256" key="1">
    <source>
        <dbReference type="ARBA" id="ARBA00006643"/>
    </source>
</evidence>
<organism evidence="5 6">
    <name type="scientific">Crotalaria pallida</name>
    <name type="common">Smooth rattlebox</name>
    <name type="synonym">Crotalaria striata</name>
    <dbReference type="NCBI Taxonomy" id="3830"/>
    <lineage>
        <taxon>Eukaryota</taxon>
        <taxon>Viridiplantae</taxon>
        <taxon>Streptophyta</taxon>
        <taxon>Embryophyta</taxon>
        <taxon>Tracheophyta</taxon>
        <taxon>Spermatophyta</taxon>
        <taxon>Magnoliopsida</taxon>
        <taxon>eudicotyledons</taxon>
        <taxon>Gunneridae</taxon>
        <taxon>Pentapetalae</taxon>
        <taxon>rosids</taxon>
        <taxon>fabids</taxon>
        <taxon>Fabales</taxon>
        <taxon>Fabaceae</taxon>
        <taxon>Papilionoideae</taxon>
        <taxon>50 kb inversion clade</taxon>
        <taxon>genistoids sensu lato</taxon>
        <taxon>core genistoids</taxon>
        <taxon>Crotalarieae</taxon>
        <taxon>Crotalaria</taxon>
    </lineage>
</organism>
<dbReference type="InterPro" id="IPR032867">
    <property type="entry name" value="DYW_dom"/>
</dbReference>
<proteinExistence type="inferred from homology"/>
<dbReference type="Pfam" id="PF13041">
    <property type="entry name" value="PPR_2"/>
    <property type="match status" value="2"/>
</dbReference>
<dbReference type="PANTHER" id="PTHR47926">
    <property type="entry name" value="PENTATRICOPEPTIDE REPEAT-CONTAINING PROTEIN"/>
    <property type="match status" value="1"/>
</dbReference>
<feature type="repeat" description="PPR" evidence="3">
    <location>
        <begin position="432"/>
        <end position="466"/>
    </location>
</feature>
<dbReference type="PANTHER" id="PTHR47926:SF370">
    <property type="entry name" value="DYW DOMAIN-CONTAINING PROTEIN"/>
    <property type="match status" value="1"/>
</dbReference>
<dbReference type="InterPro" id="IPR002885">
    <property type="entry name" value="PPR_rpt"/>
</dbReference>
<reference evidence="5 6" key="1">
    <citation type="submission" date="2024-01" db="EMBL/GenBank/DDBJ databases">
        <title>The genomes of 5 underutilized Papilionoideae crops provide insights into root nodulation and disease resistanc.</title>
        <authorList>
            <person name="Yuan L."/>
        </authorList>
    </citation>
    <scope>NUCLEOTIDE SEQUENCE [LARGE SCALE GENOMIC DNA]</scope>
    <source>
        <strain evidence="5">ZHUSHIDOU_FW_LH</strain>
        <tissue evidence="5">Leaf</tissue>
    </source>
</reference>
<feature type="repeat" description="PPR" evidence="3">
    <location>
        <begin position="665"/>
        <end position="699"/>
    </location>
</feature>
<feature type="repeat" description="PPR" evidence="3">
    <location>
        <begin position="564"/>
        <end position="598"/>
    </location>
</feature>
<keyword evidence="6" id="KW-1185">Reference proteome</keyword>
<dbReference type="EMBL" id="JAYWIO010000003">
    <property type="protein sequence ID" value="KAK7273595.1"/>
    <property type="molecule type" value="Genomic_DNA"/>
</dbReference>
<dbReference type="PROSITE" id="PS51375">
    <property type="entry name" value="PPR"/>
    <property type="match status" value="7"/>
</dbReference>
<protein>
    <recommendedName>
        <fullName evidence="4">DYW domain-containing protein</fullName>
    </recommendedName>
</protein>
<dbReference type="FunFam" id="1.25.40.10:FF:001063">
    <property type="entry name" value="Pentatricopeptide repeat-containing protein isoform A"/>
    <property type="match status" value="1"/>
</dbReference>
<evidence type="ECO:0000256" key="3">
    <source>
        <dbReference type="PROSITE-ProRule" id="PRU00708"/>
    </source>
</evidence>
<dbReference type="Pfam" id="PF20430">
    <property type="entry name" value="Eplus_motif"/>
    <property type="match status" value="1"/>
</dbReference>
<dbReference type="Pfam" id="PF20431">
    <property type="entry name" value="E_motif"/>
    <property type="match status" value="1"/>
</dbReference>
<dbReference type="InterPro" id="IPR011990">
    <property type="entry name" value="TPR-like_helical_dom_sf"/>
</dbReference>
<sequence length="964" mass="108840">MTIEQPCIGISKLRIWNPMDPCVCFWCCKLCFLQSPNPTHYSQQHFDVCSPQCPSSHQPLQMYSLRLRVTLNAPHLINPFLLFLRYVHSDSFHLSYVQLSQNFYDAFKHCATLKSKPIARKLHAQLILSGLHSSLFLHNNLLLLYSSCALLPDSLRLFRDSNNRNTFTWNAIIKCLIDSGQVNEARNLFDQMPVRDYVSWTTMISGYCRNGYPQQSLQTFTSMLRGSAHPSCDLFSFTCVMKACGCLGYADLPLQLHGHVIKKFDFGKETSLQNAVVDMYVKCGAISLAESVFLSIENPSLFCWNSMIYGYSKFYGVPKALDLFTQMPERDDVSWSTMISVLSQHDLGVHCLGMFVEMWNQGFRPNFLTYGSVLSACASISDLEWGKHLHARILRMEHGIDAYLGSGLIDMYAKCGCLGLARLVFDGLRERNEVSWTCLITGVSQFGFEEDALVLFNQMRQDSVVFDDFTLATVLGVCSGQNYAIVGELLHGYAIKSGMDSSTSVGNAIITMYAKCGNTEKASLAFRLMRLRDTISWTAMITAFSQNEDINRARECFDMMPERNVITWNSMLSTYVQHGFSEEGLGLYVLMRRKGVGPDWITFATSIRACADLAVIKLGIQVVCHAIKYGLSSEVSVANSIITMYSRCGQIKEAQKVFDSIFVKNLISWNAMMAAYAQNGLGRKVIETFEDMLKAECKPDHVSYIAVLSGCSHMGLVVEGKHYFDSMTKVFGISPTNEHFACMVDMLGRAGLLDQAKTLIDGMPFKPNATIWGALLGACRVHHDWRLAETAMKNLMELNIEDSGGYVLLANIYAESGELEGFASMRKLIKSKGIRKSAGCSWIEVDNRVHVFNVDDTNHPQVKEIYMKLEEMMKKIEDTGKYINVVSFGHRSKKYHSEKLAFAFGLLNVPSWKPIHVMKNLRVCHDCHLVIKLLSFVTSRELIMRDAYRFHHFKDGFCSCGDYW</sequence>
<dbReference type="FunFam" id="1.25.40.10:FF:000144">
    <property type="entry name" value="Pentatricopeptide repeat-containing protein, mitochondrial"/>
    <property type="match status" value="1"/>
</dbReference>